<accession>A0A9W7JKQ3</accession>
<name>A0A9W7JKQ3_HIBTR</name>
<gene>
    <name evidence="4" type="ORF">HRI_005207100</name>
</gene>
<evidence type="ECO:0000256" key="2">
    <source>
        <dbReference type="SAM" id="MobiDB-lite"/>
    </source>
</evidence>
<dbReference type="PROSITE" id="PS00018">
    <property type="entry name" value="EF_HAND_1"/>
    <property type="match status" value="1"/>
</dbReference>
<feature type="compositionally biased region" description="Basic and acidic residues" evidence="2">
    <location>
        <begin position="1"/>
        <end position="11"/>
    </location>
</feature>
<dbReference type="EMBL" id="BSYR01000077">
    <property type="protein sequence ID" value="GMJ15379.1"/>
    <property type="molecule type" value="Genomic_DNA"/>
</dbReference>
<feature type="region of interest" description="Disordered" evidence="2">
    <location>
        <begin position="1"/>
        <end position="22"/>
    </location>
</feature>
<feature type="domain" description="EF-hand" evidence="3">
    <location>
        <begin position="61"/>
        <end position="96"/>
    </location>
</feature>
<evidence type="ECO:0000259" key="3">
    <source>
        <dbReference type="PROSITE" id="PS50222"/>
    </source>
</evidence>
<dbReference type="SUPFAM" id="SSF47473">
    <property type="entry name" value="EF-hand"/>
    <property type="match status" value="1"/>
</dbReference>
<dbReference type="CDD" id="cd00051">
    <property type="entry name" value="EFh"/>
    <property type="match status" value="1"/>
</dbReference>
<sequence length="101" mass="11317">MASSKSVDKACPRAVRNNKHTGMAATEDQVKGTFNRYDTIKDGFLRKQELKHAFASLGSRMPRVRASLALHHADVNGDGCIDQTEFNKLVAYTLKRGYKFK</sequence>
<comment type="caution">
    <text evidence="4">The sequence shown here is derived from an EMBL/GenBank/DDBJ whole genome shotgun (WGS) entry which is preliminary data.</text>
</comment>
<keyword evidence="5" id="KW-1185">Reference proteome</keyword>
<keyword evidence="1" id="KW-0106">Calcium</keyword>
<evidence type="ECO:0000313" key="4">
    <source>
        <dbReference type="EMBL" id="GMJ15379.1"/>
    </source>
</evidence>
<dbReference type="Proteomes" id="UP001165190">
    <property type="component" value="Unassembled WGS sequence"/>
</dbReference>
<dbReference type="InterPro" id="IPR018247">
    <property type="entry name" value="EF_Hand_1_Ca_BS"/>
</dbReference>
<feature type="domain" description="EF-hand" evidence="3">
    <location>
        <begin position="25"/>
        <end position="60"/>
    </location>
</feature>
<dbReference type="AlphaFoldDB" id="A0A9W7JKQ3"/>
<dbReference type="GO" id="GO:0005509">
    <property type="term" value="F:calcium ion binding"/>
    <property type="evidence" value="ECO:0007669"/>
    <property type="project" value="InterPro"/>
</dbReference>
<evidence type="ECO:0000313" key="5">
    <source>
        <dbReference type="Proteomes" id="UP001165190"/>
    </source>
</evidence>
<reference evidence="4" key="1">
    <citation type="submission" date="2023-05" db="EMBL/GenBank/DDBJ databases">
        <title>Genome and transcriptome analyses reveal genes involved in the formation of fine ridges on petal epidermal cells in Hibiscus trionum.</title>
        <authorList>
            <person name="Koshimizu S."/>
            <person name="Masuda S."/>
            <person name="Ishii T."/>
            <person name="Shirasu K."/>
            <person name="Hoshino A."/>
            <person name="Arita M."/>
        </authorList>
    </citation>
    <scope>NUCLEOTIDE SEQUENCE</scope>
    <source>
        <strain evidence="4">Hamamatsu line</strain>
    </source>
</reference>
<evidence type="ECO:0000256" key="1">
    <source>
        <dbReference type="ARBA" id="ARBA00022837"/>
    </source>
</evidence>
<protein>
    <recommendedName>
        <fullName evidence="3">EF-hand domain-containing protein</fullName>
    </recommendedName>
</protein>
<organism evidence="4 5">
    <name type="scientific">Hibiscus trionum</name>
    <name type="common">Flower of an hour</name>
    <dbReference type="NCBI Taxonomy" id="183268"/>
    <lineage>
        <taxon>Eukaryota</taxon>
        <taxon>Viridiplantae</taxon>
        <taxon>Streptophyta</taxon>
        <taxon>Embryophyta</taxon>
        <taxon>Tracheophyta</taxon>
        <taxon>Spermatophyta</taxon>
        <taxon>Magnoliopsida</taxon>
        <taxon>eudicotyledons</taxon>
        <taxon>Gunneridae</taxon>
        <taxon>Pentapetalae</taxon>
        <taxon>rosids</taxon>
        <taxon>malvids</taxon>
        <taxon>Malvales</taxon>
        <taxon>Malvaceae</taxon>
        <taxon>Malvoideae</taxon>
        <taxon>Hibiscus</taxon>
    </lineage>
</organism>
<dbReference type="InterPro" id="IPR002048">
    <property type="entry name" value="EF_hand_dom"/>
</dbReference>
<dbReference type="Pfam" id="PF13499">
    <property type="entry name" value="EF-hand_7"/>
    <property type="match status" value="1"/>
</dbReference>
<proteinExistence type="predicted"/>
<dbReference type="InterPro" id="IPR011992">
    <property type="entry name" value="EF-hand-dom_pair"/>
</dbReference>
<dbReference type="OrthoDB" id="26525at2759"/>
<dbReference type="PROSITE" id="PS50222">
    <property type="entry name" value="EF_HAND_2"/>
    <property type="match status" value="2"/>
</dbReference>
<dbReference type="Gene3D" id="1.10.238.10">
    <property type="entry name" value="EF-hand"/>
    <property type="match status" value="1"/>
</dbReference>